<dbReference type="EMBL" id="AMRV01000007">
    <property type="protein sequence ID" value="EMD82412.1"/>
    <property type="molecule type" value="Genomic_DNA"/>
</dbReference>
<dbReference type="GO" id="GO:0005524">
    <property type="term" value="F:ATP binding"/>
    <property type="evidence" value="ECO:0007669"/>
    <property type="project" value="InterPro"/>
</dbReference>
<dbReference type="Pfam" id="PF07475">
    <property type="entry name" value="Hpr_kinase_C"/>
    <property type="match status" value="1"/>
</dbReference>
<sequence>MTERRHATAIAIGGRAVLLLGPSGSGKSDLALRLIDRGAQLVADDQTLLTADDGTLIAGAVPGSAGLLEVRGVGIVRMAAHPPAPVALVVELGERGPRLPRPRTCEICGIHLPCLRLDAAQVSAPIRVELALNGDIMAID</sequence>
<keyword evidence="2" id="KW-0808">Transferase</keyword>
<dbReference type="Proteomes" id="UP000011717">
    <property type="component" value="Unassembled WGS sequence"/>
</dbReference>
<dbReference type="Gene3D" id="3.40.50.300">
    <property type="entry name" value="P-loop containing nucleotide triphosphate hydrolases"/>
    <property type="match status" value="1"/>
</dbReference>
<evidence type="ECO:0000313" key="3">
    <source>
        <dbReference type="Proteomes" id="UP000011717"/>
    </source>
</evidence>
<protein>
    <submittedName>
        <fullName evidence="2">HPr kinase/phosphorylase</fullName>
    </submittedName>
</protein>
<dbReference type="InterPro" id="IPR027417">
    <property type="entry name" value="P-loop_NTPase"/>
</dbReference>
<accession>M2U348</accession>
<organism evidence="2 3">
    <name type="scientific">Pacificimonas flava</name>
    <dbReference type="NCBI Taxonomy" id="1234595"/>
    <lineage>
        <taxon>Bacteria</taxon>
        <taxon>Pseudomonadati</taxon>
        <taxon>Pseudomonadota</taxon>
        <taxon>Alphaproteobacteria</taxon>
        <taxon>Sphingomonadales</taxon>
        <taxon>Sphingosinicellaceae</taxon>
        <taxon>Pacificimonas</taxon>
    </lineage>
</organism>
<evidence type="ECO:0000259" key="1">
    <source>
        <dbReference type="Pfam" id="PF07475"/>
    </source>
</evidence>
<keyword evidence="3" id="KW-1185">Reference proteome</keyword>
<dbReference type="AlphaFoldDB" id="M2U348"/>
<dbReference type="SUPFAM" id="SSF53795">
    <property type="entry name" value="PEP carboxykinase-like"/>
    <property type="match status" value="1"/>
</dbReference>
<dbReference type="PATRIC" id="fig|1234595.3.peg.2135"/>
<dbReference type="RefSeq" id="WP_008602676.1">
    <property type="nucleotide sequence ID" value="NZ_AMRV01000007.1"/>
</dbReference>
<proteinExistence type="predicted"/>
<keyword evidence="2" id="KW-0418">Kinase</keyword>
<name>M2U348_9SPHN</name>
<dbReference type="OrthoDB" id="8326226at2"/>
<comment type="caution">
    <text evidence="2">The sequence shown here is derived from an EMBL/GenBank/DDBJ whole genome shotgun (WGS) entry which is preliminary data.</text>
</comment>
<gene>
    <name evidence="2" type="ORF">C725_2133</name>
</gene>
<dbReference type="CDD" id="cd01918">
    <property type="entry name" value="HprK_C"/>
    <property type="match status" value="1"/>
</dbReference>
<feature type="domain" description="HPr kinase/phosphorylase C-terminal" evidence="1">
    <location>
        <begin position="3"/>
        <end position="78"/>
    </location>
</feature>
<dbReference type="GO" id="GO:0006109">
    <property type="term" value="P:regulation of carbohydrate metabolic process"/>
    <property type="evidence" value="ECO:0007669"/>
    <property type="project" value="InterPro"/>
</dbReference>
<reference evidence="2 3" key="1">
    <citation type="journal article" date="2013" name="Genome Announc.">
        <title>Draft Genome Sequence of Strain JLT2015T, Belonging to the Family Sphingomonadaceae of the Alphaproteobacteria.</title>
        <authorList>
            <person name="Tang K."/>
            <person name="Liu K."/>
            <person name="Li S."/>
            <person name="Jiao N."/>
        </authorList>
    </citation>
    <scope>NUCLEOTIDE SEQUENCE [LARGE SCALE GENOMIC DNA]</scope>
    <source>
        <strain evidence="2 3">JLT2015</strain>
    </source>
</reference>
<evidence type="ECO:0000313" key="2">
    <source>
        <dbReference type="EMBL" id="EMD82412.1"/>
    </source>
</evidence>
<dbReference type="GO" id="GO:0000155">
    <property type="term" value="F:phosphorelay sensor kinase activity"/>
    <property type="evidence" value="ECO:0007669"/>
    <property type="project" value="InterPro"/>
</dbReference>
<dbReference type="InterPro" id="IPR011104">
    <property type="entry name" value="Hpr_kin/Pase_C"/>
</dbReference>